<name>A0A4P9Z6T1_9FUNG</name>
<dbReference type="GO" id="GO:0052621">
    <property type="term" value="F:diguanylate cyclase activity"/>
    <property type="evidence" value="ECO:0007669"/>
    <property type="project" value="TreeGrafter"/>
</dbReference>
<keyword evidence="1" id="KW-0472">Membrane</keyword>
<dbReference type="SMART" id="SM00267">
    <property type="entry name" value="GGDEF"/>
    <property type="match status" value="1"/>
</dbReference>
<keyword evidence="1" id="KW-0812">Transmembrane</keyword>
<dbReference type="PANTHER" id="PTHR45138">
    <property type="entry name" value="REGULATORY COMPONENTS OF SENSORY TRANSDUCTION SYSTEM"/>
    <property type="match status" value="1"/>
</dbReference>
<proteinExistence type="predicted"/>
<dbReference type="EMBL" id="KZ989109">
    <property type="protein sequence ID" value="RKP28315.1"/>
    <property type="molecule type" value="Genomic_DNA"/>
</dbReference>
<dbReference type="FunFam" id="3.30.70.270:FF:000001">
    <property type="entry name" value="Diguanylate cyclase domain protein"/>
    <property type="match status" value="1"/>
</dbReference>
<dbReference type="InterPro" id="IPR029787">
    <property type="entry name" value="Nucleotide_cyclase"/>
</dbReference>
<dbReference type="PANTHER" id="PTHR45138:SF9">
    <property type="entry name" value="DIGUANYLATE CYCLASE DGCM-RELATED"/>
    <property type="match status" value="1"/>
</dbReference>
<dbReference type="GO" id="GO:0005886">
    <property type="term" value="C:plasma membrane"/>
    <property type="evidence" value="ECO:0007669"/>
    <property type="project" value="TreeGrafter"/>
</dbReference>
<feature type="transmembrane region" description="Helical" evidence="1">
    <location>
        <begin position="109"/>
        <end position="128"/>
    </location>
</feature>
<dbReference type="OrthoDB" id="3751929at2759"/>
<evidence type="ECO:0000313" key="3">
    <source>
        <dbReference type="EMBL" id="RKP28315.1"/>
    </source>
</evidence>
<dbReference type="InterPro" id="IPR000160">
    <property type="entry name" value="GGDEF_dom"/>
</dbReference>
<dbReference type="GO" id="GO:0043709">
    <property type="term" value="P:cell adhesion involved in single-species biofilm formation"/>
    <property type="evidence" value="ECO:0007669"/>
    <property type="project" value="TreeGrafter"/>
</dbReference>
<dbReference type="Proteomes" id="UP000278143">
    <property type="component" value="Unassembled WGS sequence"/>
</dbReference>
<gene>
    <name evidence="3" type="ORF">SYNPS1DRAFT_20398</name>
</gene>
<feature type="transmembrane region" description="Helical" evidence="1">
    <location>
        <begin position="218"/>
        <end position="240"/>
    </location>
</feature>
<dbReference type="PROSITE" id="PS50887">
    <property type="entry name" value="GGDEF"/>
    <property type="match status" value="1"/>
</dbReference>
<dbReference type="NCBIfam" id="TIGR00254">
    <property type="entry name" value="GGDEF"/>
    <property type="match status" value="1"/>
</dbReference>
<evidence type="ECO:0000256" key="1">
    <source>
        <dbReference type="SAM" id="Phobius"/>
    </source>
</evidence>
<feature type="transmembrane region" description="Helical" evidence="1">
    <location>
        <begin position="149"/>
        <end position="177"/>
    </location>
</feature>
<feature type="transmembrane region" description="Helical" evidence="1">
    <location>
        <begin position="82"/>
        <end position="103"/>
    </location>
</feature>
<dbReference type="Pfam" id="PF00990">
    <property type="entry name" value="GGDEF"/>
    <property type="match status" value="1"/>
</dbReference>
<accession>A0A4P9Z6T1</accession>
<dbReference type="InterPro" id="IPR043128">
    <property type="entry name" value="Rev_trsase/Diguanyl_cyclase"/>
</dbReference>
<evidence type="ECO:0000313" key="4">
    <source>
        <dbReference type="Proteomes" id="UP000278143"/>
    </source>
</evidence>
<dbReference type="AlphaFoldDB" id="A0A4P9Z6T1"/>
<dbReference type="Gene3D" id="3.30.70.270">
    <property type="match status" value="1"/>
</dbReference>
<organism evidence="3 4">
    <name type="scientific">Syncephalis pseudoplumigaleata</name>
    <dbReference type="NCBI Taxonomy" id="1712513"/>
    <lineage>
        <taxon>Eukaryota</taxon>
        <taxon>Fungi</taxon>
        <taxon>Fungi incertae sedis</taxon>
        <taxon>Zoopagomycota</taxon>
        <taxon>Zoopagomycotina</taxon>
        <taxon>Zoopagomycetes</taxon>
        <taxon>Zoopagales</taxon>
        <taxon>Piptocephalidaceae</taxon>
        <taxon>Syncephalis</taxon>
    </lineage>
</organism>
<feature type="domain" description="GGDEF" evidence="2">
    <location>
        <begin position="296"/>
        <end position="426"/>
    </location>
</feature>
<keyword evidence="1" id="KW-1133">Transmembrane helix</keyword>
<reference evidence="4" key="1">
    <citation type="journal article" date="2018" name="Nat. Microbiol.">
        <title>Leveraging single-cell genomics to expand the fungal tree of life.</title>
        <authorList>
            <person name="Ahrendt S.R."/>
            <person name="Quandt C.A."/>
            <person name="Ciobanu D."/>
            <person name="Clum A."/>
            <person name="Salamov A."/>
            <person name="Andreopoulos B."/>
            <person name="Cheng J.F."/>
            <person name="Woyke T."/>
            <person name="Pelin A."/>
            <person name="Henrissat B."/>
            <person name="Reynolds N.K."/>
            <person name="Benny G.L."/>
            <person name="Smith M.E."/>
            <person name="James T.Y."/>
            <person name="Grigoriev I.V."/>
        </authorList>
    </citation>
    <scope>NUCLEOTIDE SEQUENCE [LARGE SCALE GENOMIC DNA]</scope>
    <source>
        <strain evidence="4">Benny S71-1</strain>
    </source>
</reference>
<sequence length="426" mass="46675">MGRIVLEALRLTDPVSHSNDTKPKGFPAYSPALLFLNGEFMRGAASSASGSLTGALGRSHSAVESELAPEILARRARQRRQMLDMVGVSYMIDAAILLIYAYAGATSFMVAPAYGACGLLSVAAYIAISEAKVNDRFRDHYFISQQTSISLGIMLLFIYLAPEVGCLFLCSIFLVFTFAALRSTPRQTIIGWTAAAVGLTVLFLLSDRPIGMPTGTPLERFATMLVFILVLGRGMVVGLFSSSLHESLYRRGIELKEAYKRIEELAELDELTGSLNRRSIMQTLDEEIARSRRSKTPCAVALIDLDWFKRINDRFGHPVGDEALRAFAITVFANIRSIDKFGRYGGEEFLLILPETSDGAAMRTVDRLRAIVGALDWSAISQDMNVTMSAGVAMLRTDDTADSILARADQLLYQAKDLGRNRVVSA</sequence>
<dbReference type="SUPFAM" id="SSF55073">
    <property type="entry name" value="Nucleotide cyclase"/>
    <property type="match status" value="1"/>
</dbReference>
<evidence type="ECO:0000259" key="2">
    <source>
        <dbReference type="PROSITE" id="PS50887"/>
    </source>
</evidence>
<keyword evidence="4" id="KW-1185">Reference proteome</keyword>
<feature type="transmembrane region" description="Helical" evidence="1">
    <location>
        <begin position="189"/>
        <end position="206"/>
    </location>
</feature>
<dbReference type="CDD" id="cd01949">
    <property type="entry name" value="GGDEF"/>
    <property type="match status" value="1"/>
</dbReference>
<dbReference type="InterPro" id="IPR050469">
    <property type="entry name" value="Diguanylate_Cyclase"/>
</dbReference>
<protein>
    <submittedName>
        <fullName evidence="3">Nucleotide cyclase</fullName>
    </submittedName>
</protein>